<dbReference type="KEGG" id="lab:LA76x_1249"/>
<evidence type="ECO:0000313" key="1">
    <source>
        <dbReference type="EMBL" id="ALN79409.1"/>
    </source>
</evidence>
<name>A0A0S2F7G4_LYSAN</name>
<keyword evidence="2" id="KW-1185">Reference proteome</keyword>
<dbReference type="AlphaFoldDB" id="A0A0S2F7G4"/>
<protein>
    <submittedName>
        <fullName evidence="1">Uncharacterized protein</fullName>
    </submittedName>
</protein>
<dbReference type="Proteomes" id="UP000060787">
    <property type="component" value="Chromosome"/>
</dbReference>
<organism evidence="1 2">
    <name type="scientific">Lysobacter antibioticus</name>
    <dbReference type="NCBI Taxonomy" id="84531"/>
    <lineage>
        <taxon>Bacteria</taxon>
        <taxon>Pseudomonadati</taxon>
        <taxon>Pseudomonadota</taxon>
        <taxon>Gammaproteobacteria</taxon>
        <taxon>Lysobacterales</taxon>
        <taxon>Lysobacteraceae</taxon>
        <taxon>Lysobacter</taxon>
    </lineage>
</organism>
<reference evidence="1 2" key="1">
    <citation type="journal article" date="2015" name="BMC Genomics">
        <title>Comparative genomics and metabolic profiling of the genus Lysobacter.</title>
        <authorList>
            <person name="de Bruijn I."/>
            <person name="Cheng X."/>
            <person name="de Jager V."/>
            <person name="Exposito R.G."/>
            <person name="Watrous J."/>
            <person name="Patel N."/>
            <person name="Postma J."/>
            <person name="Dorrestein P.C."/>
            <person name="Kobayashi D."/>
            <person name="Raaijmakers J.M."/>
        </authorList>
    </citation>
    <scope>NUCLEOTIDE SEQUENCE [LARGE SCALE GENOMIC DNA]</scope>
    <source>
        <strain evidence="1 2">76</strain>
    </source>
</reference>
<evidence type="ECO:0000313" key="2">
    <source>
        <dbReference type="Proteomes" id="UP000060787"/>
    </source>
</evidence>
<sequence length="38" mass="4055">MAVSVLALRGGNGRGHFAWFRGGDPPWLNEARTLALCG</sequence>
<gene>
    <name evidence="1" type="ORF">LA76x_1249</name>
</gene>
<dbReference type="EMBL" id="CP011129">
    <property type="protein sequence ID" value="ALN79409.1"/>
    <property type="molecule type" value="Genomic_DNA"/>
</dbReference>
<accession>A0A0S2F7G4</accession>
<dbReference type="KEGG" id="laq:GLA29479_1950"/>
<proteinExistence type="predicted"/>